<dbReference type="InterPro" id="IPR020845">
    <property type="entry name" value="AMP-binding_CS"/>
</dbReference>
<evidence type="ECO:0000313" key="5">
    <source>
        <dbReference type="EMBL" id="TQS41892.1"/>
    </source>
</evidence>
<dbReference type="InterPro" id="IPR000873">
    <property type="entry name" value="AMP-dep_synth/lig_dom"/>
</dbReference>
<accession>A0A545AKP8</accession>
<reference evidence="5 6" key="1">
    <citation type="submission" date="2019-07" db="EMBL/GenBank/DDBJ databases">
        <title>Cryptosporangium phraense sp. nov., isolated from plant litter.</title>
        <authorList>
            <person name="Suriyachadkun C."/>
        </authorList>
    </citation>
    <scope>NUCLEOTIDE SEQUENCE [LARGE SCALE GENOMIC DNA]</scope>
    <source>
        <strain evidence="5 6">A-T 5661</strain>
    </source>
</reference>
<gene>
    <name evidence="5" type="ORF">FL583_26785</name>
</gene>
<dbReference type="PROSITE" id="PS00455">
    <property type="entry name" value="AMP_BINDING"/>
    <property type="match status" value="1"/>
</dbReference>
<dbReference type="Pfam" id="PF13193">
    <property type="entry name" value="AMP-binding_C"/>
    <property type="match status" value="1"/>
</dbReference>
<feature type="domain" description="AMP-dependent synthetase/ligase" evidence="3">
    <location>
        <begin position="19"/>
        <end position="377"/>
    </location>
</feature>
<comment type="similarity">
    <text evidence="1">Belongs to the ATP-dependent AMP-binding enzyme family.</text>
</comment>
<organism evidence="5 6">
    <name type="scientific">Cryptosporangium phraense</name>
    <dbReference type="NCBI Taxonomy" id="2593070"/>
    <lineage>
        <taxon>Bacteria</taxon>
        <taxon>Bacillati</taxon>
        <taxon>Actinomycetota</taxon>
        <taxon>Actinomycetes</taxon>
        <taxon>Cryptosporangiales</taxon>
        <taxon>Cryptosporangiaceae</taxon>
        <taxon>Cryptosporangium</taxon>
    </lineage>
</organism>
<dbReference type="Gene3D" id="3.40.50.12780">
    <property type="entry name" value="N-terminal domain of ligase-like"/>
    <property type="match status" value="1"/>
</dbReference>
<dbReference type="GO" id="GO:0006631">
    <property type="term" value="P:fatty acid metabolic process"/>
    <property type="evidence" value="ECO:0007669"/>
    <property type="project" value="TreeGrafter"/>
</dbReference>
<dbReference type="EMBL" id="VIRS01000021">
    <property type="protein sequence ID" value="TQS41892.1"/>
    <property type="molecule type" value="Genomic_DNA"/>
</dbReference>
<dbReference type="InterPro" id="IPR042099">
    <property type="entry name" value="ANL_N_sf"/>
</dbReference>
<comment type="caution">
    <text evidence="5">The sequence shown here is derived from an EMBL/GenBank/DDBJ whole genome shotgun (WGS) entry which is preliminary data.</text>
</comment>
<dbReference type="Pfam" id="PF00501">
    <property type="entry name" value="AMP-binding"/>
    <property type="match status" value="1"/>
</dbReference>
<keyword evidence="6" id="KW-1185">Reference proteome</keyword>
<dbReference type="GO" id="GO:0031956">
    <property type="term" value="F:medium-chain fatty acid-CoA ligase activity"/>
    <property type="evidence" value="ECO:0007669"/>
    <property type="project" value="TreeGrafter"/>
</dbReference>
<dbReference type="SUPFAM" id="SSF56801">
    <property type="entry name" value="Acetyl-CoA synthetase-like"/>
    <property type="match status" value="1"/>
</dbReference>
<feature type="domain" description="AMP-binding enzyme C-terminal" evidence="4">
    <location>
        <begin position="429"/>
        <end position="502"/>
    </location>
</feature>
<dbReference type="InterPro" id="IPR045851">
    <property type="entry name" value="AMP-bd_C_sf"/>
</dbReference>
<proteinExistence type="inferred from homology"/>
<dbReference type="PANTHER" id="PTHR43201:SF5">
    <property type="entry name" value="MEDIUM-CHAIN ACYL-COA LIGASE ACSF2, MITOCHONDRIAL"/>
    <property type="match status" value="1"/>
</dbReference>
<protein>
    <submittedName>
        <fullName evidence="5">ATP-dependent acyl-CoA ligase</fullName>
    </submittedName>
</protein>
<evidence type="ECO:0000259" key="3">
    <source>
        <dbReference type="Pfam" id="PF00501"/>
    </source>
</evidence>
<dbReference type="Gene3D" id="3.30.300.30">
    <property type="match status" value="1"/>
</dbReference>
<evidence type="ECO:0000313" key="6">
    <source>
        <dbReference type="Proteomes" id="UP000317982"/>
    </source>
</evidence>
<dbReference type="InParanoid" id="A0A545AKP8"/>
<dbReference type="Proteomes" id="UP000317982">
    <property type="component" value="Unassembled WGS sequence"/>
</dbReference>
<keyword evidence="2 5" id="KW-0436">Ligase</keyword>
<evidence type="ECO:0000256" key="1">
    <source>
        <dbReference type="ARBA" id="ARBA00006432"/>
    </source>
</evidence>
<dbReference type="InterPro" id="IPR025110">
    <property type="entry name" value="AMP-bd_C"/>
</dbReference>
<evidence type="ECO:0000259" key="4">
    <source>
        <dbReference type="Pfam" id="PF13193"/>
    </source>
</evidence>
<dbReference type="RefSeq" id="WP_142707604.1">
    <property type="nucleotide sequence ID" value="NZ_VIRS01000021.1"/>
</dbReference>
<dbReference type="PANTHER" id="PTHR43201">
    <property type="entry name" value="ACYL-COA SYNTHETASE"/>
    <property type="match status" value="1"/>
</dbReference>
<evidence type="ECO:0000256" key="2">
    <source>
        <dbReference type="ARBA" id="ARBA00022598"/>
    </source>
</evidence>
<dbReference type="OrthoDB" id="4363623at2"/>
<sequence length="524" mass="55788">MSAAEFQFAGQDIPWLLASWAARQPDKPFLIWAPFDAEPRTWTYAEFWTDVRRVAAGLAGRGIGPGDTVLLHAENCPEGVLTWYACATLGAVTVTTNTRSSAAEVAYFVEKAGCVAAVTQPAFAALIAEAAPGLRWVAVTDGAAGADGGPRTGGLAFDALFGDPASLAPRAAEPLAPAGILFTSGTTSRPKAVVHTHANALWAARVAPTTLRMTADDVYLVYLPFFHVNAQSWSIWTTLGAGGTVVLQPRFSASRFWDVVARHRVTHISLIPFVIRAILSHPAPEHRLKAGVFGAVVPELEAALGFAILPAFGMTETVTPAITAGPGFSPPPRAMGTPTPGYEALVVDAATGEVCADGRPGELWIRGTRGIQLFAEYLDDPGAMAKSFTDDGWFRTGDIVRLGEDGALVYCERDSDLLKVGGENVSAREVEDVCRTVAGVADVAVVGAAHPMLDEVPVAFVIKAPDADEVLLGTTVIDRCRETLSDFKVPRAVYFVDEFPRATLDKVAKNVLRDLARSYEISDR</sequence>
<dbReference type="AlphaFoldDB" id="A0A545AKP8"/>
<name>A0A545AKP8_9ACTN</name>